<keyword evidence="3 7" id="KW-1134">Transmembrane beta strand</keyword>
<comment type="subcellular location">
    <subcellularLocation>
        <location evidence="1 7">Cell outer membrane</location>
        <topology evidence="1 7">Multi-pass membrane protein</topology>
    </subcellularLocation>
</comment>
<dbReference type="Pfam" id="PF07715">
    <property type="entry name" value="Plug"/>
    <property type="match status" value="1"/>
</dbReference>
<keyword evidence="8" id="KW-0732">Signal</keyword>
<dbReference type="EMBL" id="FOBB01000003">
    <property type="protein sequence ID" value="SEM20837.1"/>
    <property type="molecule type" value="Genomic_DNA"/>
</dbReference>
<accession>A0A1H7WIW6</accession>
<evidence type="ECO:0000256" key="3">
    <source>
        <dbReference type="ARBA" id="ARBA00022452"/>
    </source>
</evidence>
<dbReference type="PROSITE" id="PS52016">
    <property type="entry name" value="TONB_DEPENDENT_REC_3"/>
    <property type="match status" value="1"/>
</dbReference>
<dbReference type="InterPro" id="IPR012910">
    <property type="entry name" value="Plug_dom"/>
</dbReference>
<dbReference type="InterPro" id="IPR023996">
    <property type="entry name" value="TonB-dep_OMP_SusC/RagA"/>
</dbReference>
<evidence type="ECO:0000256" key="8">
    <source>
        <dbReference type="SAM" id="SignalP"/>
    </source>
</evidence>
<evidence type="ECO:0000256" key="1">
    <source>
        <dbReference type="ARBA" id="ARBA00004571"/>
    </source>
</evidence>
<evidence type="ECO:0000256" key="4">
    <source>
        <dbReference type="ARBA" id="ARBA00022692"/>
    </source>
</evidence>
<dbReference type="InterPro" id="IPR023997">
    <property type="entry name" value="TonB-dep_OMP_SusC/RagA_CS"/>
</dbReference>
<dbReference type="SUPFAM" id="SSF49464">
    <property type="entry name" value="Carboxypeptidase regulatory domain-like"/>
    <property type="match status" value="1"/>
</dbReference>
<name>A0A1H7WIW6_9BACT</name>
<dbReference type="Pfam" id="PF13715">
    <property type="entry name" value="CarbopepD_reg_2"/>
    <property type="match status" value="1"/>
</dbReference>
<keyword evidence="4 7" id="KW-0812">Transmembrane</keyword>
<evidence type="ECO:0000313" key="11">
    <source>
        <dbReference type="Proteomes" id="UP000198984"/>
    </source>
</evidence>
<evidence type="ECO:0000256" key="2">
    <source>
        <dbReference type="ARBA" id="ARBA00022448"/>
    </source>
</evidence>
<proteinExistence type="inferred from homology"/>
<dbReference type="Gene3D" id="2.40.170.20">
    <property type="entry name" value="TonB-dependent receptor, beta-barrel domain"/>
    <property type="match status" value="1"/>
</dbReference>
<dbReference type="STRING" id="573321.SAMN04488505_103669"/>
<evidence type="ECO:0000256" key="6">
    <source>
        <dbReference type="ARBA" id="ARBA00023237"/>
    </source>
</evidence>
<dbReference type="RefSeq" id="WP_089913872.1">
    <property type="nucleotide sequence ID" value="NZ_FOBB01000003.1"/>
</dbReference>
<organism evidence="10 11">
    <name type="scientific">Chitinophaga rupis</name>
    <dbReference type="NCBI Taxonomy" id="573321"/>
    <lineage>
        <taxon>Bacteria</taxon>
        <taxon>Pseudomonadati</taxon>
        <taxon>Bacteroidota</taxon>
        <taxon>Chitinophagia</taxon>
        <taxon>Chitinophagales</taxon>
        <taxon>Chitinophagaceae</taxon>
        <taxon>Chitinophaga</taxon>
    </lineage>
</organism>
<feature type="chain" id="PRO_5011708882" evidence="8">
    <location>
        <begin position="22"/>
        <end position="1106"/>
    </location>
</feature>
<evidence type="ECO:0000259" key="9">
    <source>
        <dbReference type="Pfam" id="PF07715"/>
    </source>
</evidence>
<keyword evidence="2 7" id="KW-0813">Transport</keyword>
<protein>
    <submittedName>
        <fullName evidence="10">Iron complex outermembrane recepter protein</fullName>
    </submittedName>
</protein>
<dbReference type="Gene3D" id="2.170.130.10">
    <property type="entry name" value="TonB-dependent receptor, plug domain"/>
    <property type="match status" value="1"/>
</dbReference>
<keyword evidence="11" id="KW-1185">Reference proteome</keyword>
<dbReference type="InterPro" id="IPR037066">
    <property type="entry name" value="Plug_dom_sf"/>
</dbReference>
<dbReference type="NCBIfam" id="TIGR04057">
    <property type="entry name" value="SusC_RagA_signa"/>
    <property type="match status" value="1"/>
</dbReference>
<dbReference type="SUPFAM" id="SSF56935">
    <property type="entry name" value="Porins"/>
    <property type="match status" value="1"/>
</dbReference>
<evidence type="ECO:0000256" key="5">
    <source>
        <dbReference type="ARBA" id="ARBA00023136"/>
    </source>
</evidence>
<keyword evidence="5 7" id="KW-0472">Membrane</keyword>
<evidence type="ECO:0000313" key="10">
    <source>
        <dbReference type="EMBL" id="SEM20837.1"/>
    </source>
</evidence>
<sequence length="1106" mass="121353">MKRSLLVCAVLFLLCANFVYAQEKKTVAGIVQDEKGGPLVGVSVQEKAGSAGTLTDANGAFKLSISTEATLVFTYIGYVKQEIPLNGRVSLAIRLAPDSKGLNEVVVTAMGIKKERRKLGYAVSNISGEELVKSSPTNFASAMYGKAAGVSIQTAPGGSTSAAIIKIRGVNSINGDGQPLIVVDGVPIRNDIVNTGDANKYWGDTRIRGNSLLDINPDNIKEVNILKGSAATALYGSSGSNGVVMITTKQGNRRAGMGVDFNYSYGMEQAAVLPDIQSTYGPGYDRKNQVGSGYPADGWIPLGDINGDGKEDVRVPYDVDAQFGPKFDGRDVVYVDGSTRKYVGTSDNWKKLFKNGYSSQANIALSNANDRGSYRFSYNRIDYKGIQIGGKQQKNNFNLNTSYKITPRLSTDVTVTYVNEYVHNRPEQMNRVLASYAGFFSAFDDMDFFLKKYQTTKGYKYVTLDNSSRDPEEAFKYPFYATDFLDFLWKQKRNSYDEKSNRFISSFTLNYDIATGLKFRGRMGTDITGYTSETKNYAEYPLYVSESGAYSVANNQYNIAYGDLLLTYNKDFSPKFGLNASLGYQARREERRYSGMSTAGGLLQENWFTIQASKNPVTGQNDTKRTSYLQDGIFGIVGLSYRNFLFLEGTGRYERVSVLAPGNNSYFYPSVSLSFEMSKALHMPNFVDYSKLRLSYGVAANPPGIYQANIVYTGSSANGAATLYPGSNYGNNGLKPEFKHEYEIGWESKMFENRLGFDISYYNNIVKGQIINLNVASSTGAKNIWQNVGDLNNYGLEAAIYATPISSKNLTWDVRANVGFNRNKLKSLQPGLTQLQLMNVDNGSAYIVAKVGEAAGDIMVNMNKKSADGQNIIDANGYYVTDNSAPKKAGNIQAKLNGGIGNTIRYKNWTLDFLVDSRWGGQILSVTNYYATGDGLYKSTLKYRDEASGGLTYYEDAAGNRTLLNGGSAPAGTTVYHDGVILDGVDETGKKNDKILQAAQYYEYTYGWGNYGARTKNSYQSAVFDNNFVKLREASLNYSFPVALANKAKMQTLTVGLFGRNLFYFYKTLPNVDPEVGIGSNFISQGLDAGSSVASRTIGGTVRLSF</sequence>
<dbReference type="InterPro" id="IPR036942">
    <property type="entry name" value="Beta-barrel_TonB_sf"/>
</dbReference>
<dbReference type="GO" id="GO:0009279">
    <property type="term" value="C:cell outer membrane"/>
    <property type="evidence" value="ECO:0007669"/>
    <property type="project" value="UniProtKB-SubCell"/>
</dbReference>
<dbReference type="Proteomes" id="UP000198984">
    <property type="component" value="Unassembled WGS sequence"/>
</dbReference>
<dbReference type="OrthoDB" id="9768177at2"/>
<feature type="domain" description="TonB-dependent receptor plug" evidence="9">
    <location>
        <begin position="117"/>
        <end position="243"/>
    </location>
</feature>
<keyword evidence="6 7" id="KW-0998">Cell outer membrane</keyword>
<feature type="signal peptide" evidence="8">
    <location>
        <begin position="1"/>
        <end position="21"/>
    </location>
</feature>
<dbReference type="InterPro" id="IPR039426">
    <property type="entry name" value="TonB-dep_rcpt-like"/>
</dbReference>
<reference evidence="10 11" key="1">
    <citation type="submission" date="2016-10" db="EMBL/GenBank/DDBJ databases">
        <authorList>
            <person name="de Groot N.N."/>
        </authorList>
    </citation>
    <scope>NUCLEOTIDE SEQUENCE [LARGE SCALE GENOMIC DNA]</scope>
    <source>
        <strain evidence="10 11">DSM 21039</strain>
    </source>
</reference>
<gene>
    <name evidence="10" type="ORF">SAMN04488505_103669</name>
</gene>
<dbReference type="NCBIfam" id="TIGR04056">
    <property type="entry name" value="OMP_RagA_SusC"/>
    <property type="match status" value="1"/>
</dbReference>
<evidence type="ECO:0000256" key="7">
    <source>
        <dbReference type="PROSITE-ProRule" id="PRU01360"/>
    </source>
</evidence>
<comment type="similarity">
    <text evidence="7">Belongs to the TonB-dependent receptor family.</text>
</comment>
<dbReference type="AlphaFoldDB" id="A0A1H7WIW6"/>
<dbReference type="InterPro" id="IPR008969">
    <property type="entry name" value="CarboxyPept-like_regulatory"/>
</dbReference>